<dbReference type="SMART" id="SM00034">
    <property type="entry name" value="CLECT"/>
    <property type="match status" value="1"/>
</dbReference>
<dbReference type="InterPro" id="IPR016187">
    <property type="entry name" value="CTDL_fold"/>
</dbReference>
<keyword evidence="3" id="KW-1185">Reference proteome</keyword>
<dbReference type="AlphaFoldDB" id="A0A8C4RSK0"/>
<dbReference type="PANTHER" id="PTHR45784:SF5">
    <property type="entry name" value="C-TYPE LECTIN DOMAIN FAMILY 20 MEMBER A-RELATED"/>
    <property type="match status" value="1"/>
</dbReference>
<dbReference type="SUPFAM" id="SSF56436">
    <property type="entry name" value="C-type lectin-like"/>
    <property type="match status" value="1"/>
</dbReference>
<sequence length="157" mass="18453">MHQLLFSGHAIGVTCSDLCLKHTVIIFILKGIHCSQINKTNNISERYSWINLYMTWNKAQQYCRVNYTDLVSIRNESENMEIMKKAQSNPFWIGLFNDPWKWSDGGQSKFKKWSNQEPNNWSLNEECVEIWPNGTWNDADCSLLVFPALQCQFVLYY</sequence>
<dbReference type="InterPro" id="IPR001304">
    <property type="entry name" value="C-type_lectin-like"/>
</dbReference>
<protein>
    <recommendedName>
        <fullName evidence="1">C-type lectin domain-containing protein</fullName>
    </recommendedName>
</protein>
<dbReference type="GeneTree" id="ENSGT01140000283537"/>
<proteinExistence type="predicted"/>
<evidence type="ECO:0000313" key="3">
    <source>
        <dbReference type="Proteomes" id="UP000694620"/>
    </source>
</evidence>
<dbReference type="Gene3D" id="3.10.100.10">
    <property type="entry name" value="Mannose-Binding Protein A, subunit A"/>
    <property type="match status" value="1"/>
</dbReference>
<accession>A0A8C4RSK0</accession>
<dbReference type="InterPro" id="IPR016186">
    <property type="entry name" value="C-type_lectin-like/link_sf"/>
</dbReference>
<name>A0A8C4RSK0_ERPCA</name>
<dbReference type="PANTHER" id="PTHR45784">
    <property type="entry name" value="C-TYPE LECTIN DOMAIN FAMILY 20 MEMBER A-RELATED"/>
    <property type="match status" value="1"/>
</dbReference>
<evidence type="ECO:0000313" key="2">
    <source>
        <dbReference type="Ensembl" id="ENSECRP00000006686.1"/>
    </source>
</evidence>
<feature type="domain" description="C-type lectin" evidence="1">
    <location>
        <begin position="47"/>
        <end position="142"/>
    </location>
</feature>
<dbReference type="Pfam" id="PF00059">
    <property type="entry name" value="Lectin_C"/>
    <property type="match status" value="1"/>
</dbReference>
<evidence type="ECO:0000259" key="1">
    <source>
        <dbReference type="PROSITE" id="PS50041"/>
    </source>
</evidence>
<dbReference type="PROSITE" id="PS50041">
    <property type="entry name" value="C_TYPE_LECTIN_2"/>
    <property type="match status" value="1"/>
</dbReference>
<reference evidence="2" key="1">
    <citation type="submission" date="2021-06" db="EMBL/GenBank/DDBJ databases">
        <authorList>
            <consortium name="Wellcome Sanger Institute Data Sharing"/>
        </authorList>
    </citation>
    <scope>NUCLEOTIDE SEQUENCE [LARGE SCALE GENOMIC DNA]</scope>
</reference>
<organism evidence="2 3">
    <name type="scientific">Erpetoichthys calabaricus</name>
    <name type="common">Rope fish</name>
    <name type="synonym">Calamoichthys calabaricus</name>
    <dbReference type="NCBI Taxonomy" id="27687"/>
    <lineage>
        <taxon>Eukaryota</taxon>
        <taxon>Metazoa</taxon>
        <taxon>Chordata</taxon>
        <taxon>Craniata</taxon>
        <taxon>Vertebrata</taxon>
        <taxon>Euteleostomi</taxon>
        <taxon>Actinopterygii</taxon>
        <taxon>Polypteriformes</taxon>
        <taxon>Polypteridae</taxon>
        <taxon>Erpetoichthys</taxon>
    </lineage>
</organism>
<dbReference type="Ensembl" id="ENSECRT00000006793.1">
    <property type="protein sequence ID" value="ENSECRP00000006686.1"/>
    <property type="gene ID" value="ENSECRG00000004451.1"/>
</dbReference>
<dbReference type="Proteomes" id="UP000694620">
    <property type="component" value="Chromosome 1"/>
</dbReference>
<reference evidence="2" key="2">
    <citation type="submission" date="2025-08" db="UniProtKB">
        <authorList>
            <consortium name="Ensembl"/>
        </authorList>
    </citation>
    <scope>IDENTIFICATION</scope>
</reference>
<reference evidence="2" key="3">
    <citation type="submission" date="2025-09" db="UniProtKB">
        <authorList>
            <consortium name="Ensembl"/>
        </authorList>
    </citation>
    <scope>IDENTIFICATION</scope>
</reference>